<sequence>MSGGHEVLVKALRDYSGKLSGDIAVPKEVSGLVGASDVGDKSWGVVGLVVKSKYTEMLGDLNDLLIEMANGLQAASEKFDAAANAYDGHEDDSKQLLGEVLKALTEQAPSRIPKAGPMPKGS</sequence>
<evidence type="ECO:0008006" key="3">
    <source>
        <dbReference type="Google" id="ProtNLM"/>
    </source>
</evidence>
<reference evidence="1 2" key="1">
    <citation type="submission" date="2019-11" db="EMBL/GenBank/DDBJ databases">
        <title>Draft genome of Amycolatopsis RM579.</title>
        <authorList>
            <person name="Duangmal K."/>
            <person name="Mingma R."/>
        </authorList>
    </citation>
    <scope>NUCLEOTIDE SEQUENCE [LARGE SCALE GENOMIC DNA]</scope>
    <source>
        <strain evidence="1 2">RM579</strain>
    </source>
</reference>
<gene>
    <name evidence="1" type="ORF">GKO32_27765</name>
</gene>
<dbReference type="EMBL" id="WMBA01000053">
    <property type="protein sequence ID" value="MTD57747.1"/>
    <property type="molecule type" value="Genomic_DNA"/>
</dbReference>
<evidence type="ECO:0000313" key="1">
    <source>
        <dbReference type="EMBL" id="MTD57747.1"/>
    </source>
</evidence>
<comment type="caution">
    <text evidence="1">The sequence shown here is derived from an EMBL/GenBank/DDBJ whole genome shotgun (WGS) entry which is preliminary data.</text>
</comment>
<proteinExistence type="predicted"/>
<dbReference type="RefSeq" id="WP_154759857.1">
    <property type="nucleotide sequence ID" value="NZ_WMBA01000053.1"/>
</dbReference>
<dbReference type="AlphaFoldDB" id="A0A6N7YXC9"/>
<organism evidence="1 2">
    <name type="scientific">Amycolatopsis pithecellobii</name>
    <dbReference type="NCBI Taxonomy" id="664692"/>
    <lineage>
        <taxon>Bacteria</taxon>
        <taxon>Bacillati</taxon>
        <taxon>Actinomycetota</taxon>
        <taxon>Actinomycetes</taxon>
        <taxon>Pseudonocardiales</taxon>
        <taxon>Pseudonocardiaceae</taxon>
        <taxon>Amycolatopsis</taxon>
    </lineage>
</organism>
<dbReference type="OrthoDB" id="3688292at2"/>
<protein>
    <recommendedName>
        <fullName evidence="3">ESX-1 secretion-associated protein</fullName>
    </recommendedName>
</protein>
<accession>A0A6N7YXC9</accession>
<evidence type="ECO:0000313" key="2">
    <source>
        <dbReference type="Proteomes" id="UP000440096"/>
    </source>
</evidence>
<keyword evidence="2" id="KW-1185">Reference proteome</keyword>
<name>A0A6N7YXC9_9PSEU</name>
<dbReference type="Proteomes" id="UP000440096">
    <property type="component" value="Unassembled WGS sequence"/>
</dbReference>